<dbReference type="Pfam" id="PF18210">
    <property type="entry name" value="Knl1_RWD_C"/>
    <property type="match status" value="1"/>
</dbReference>
<dbReference type="PANTHER" id="PTHR28260">
    <property type="entry name" value="SPINDLE POLE BODY COMPONENT SPC105"/>
    <property type="match status" value="1"/>
</dbReference>
<dbReference type="STRING" id="98403.A0A151GAQ7"/>
<dbReference type="InParanoid" id="A0A151GAQ7"/>
<dbReference type="InterPro" id="IPR013253">
    <property type="entry name" value="Spc7_domain"/>
</dbReference>
<feature type="coiled-coil region" evidence="1">
    <location>
        <begin position="1297"/>
        <end position="1377"/>
    </location>
</feature>
<feature type="compositionally biased region" description="Basic and acidic residues" evidence="2">
    <location>
        <begin position="954"/>
        <end position="982"/>
    </location>
</feature>
<organism evidence="4 5">
    <name type="scientific">Drechmeria coniospora</name>
    <name type="common">Nematophagous fungus</name>
    <name type="synonym">Meria coniospora</name>
    <dbReference type="NCBI Taxonomy" id="98403"/>
    <lineage>
        <taxon>Eukaryota</taxon>
        <taxon>Fungi</taxon>
        <taxon>Dikarya</taxon>
        <taxon>Ascomycota</taxon>
        <taxon>Pezizomycotina</taxon>
        <taxon>Sordariomycetes</taxon>
        <taxon>Hypocreomycetidae</taxon>
        <taxon>Hypocreales</taxon>
        <taxon>Ophiocordycipitaceae</taxon>
        <taxon>Drechmeria</taxon>
    </lineage>
</organism>
<feature type="compositionally biased region" description="Basic residues" evidence="2">
    <location>
        <begin position="578"/>
        <end position="587"/>
    </location>
</feature>
<feature type="compositionally biased region" description="Polar residues" evidence="2">
    <location>
        <begin position="323"/>
        <end position="332"/>
    </location>
</feature>
<dbReference type="GeneID" id="63718761"/>
<feature type="compositionally biased region" description="Low complexity" evidence="2">
    <location>
        <begin position="427"/>
        <end position="442"/>
    </location>
</feature>
<feature type="compositionally biased region" description="Basic residues" evidence="2">
    <location>
        <begin position="995"/>
        <end position="1006"/>
    </location>
</feature>
<evidence type="ECO:0000256" key="1">
    <source>
        <dbReference type="SAM" id="Coils"/>
    </source>
</evidence>
<feature type="region of interest" description="Disordered" evidence="2">
    <location>
        <begin position="109"/>
        <end position="135"/>
    </location>
</feature>
<evidence type="ECO:0000256" key="2">
    <source>
        <dbReference type="SAM" id="MobiDB-lite"/>
    </source>
</evidence>
<dbReference type="GO" id="GO:0034501">
    <property type="term" value="P:protein localization to kinetochore"/>
    <property type="evidence" value="ECO:0007669"/>
    <property type="project" value="TreeGrafter"/>
</dbReference>
<feature type="compositionally biased region" description="Acidic residues" evidence="2">
    <location>
        <begin position="1022"/>
        <end position="1031"/>
    </location>
</feature>
<feature type="region of interest" description="Disordered" evidence="2">
    <location>
        <begin position="654"/>
        <end position="692"/>
    </location>
</feature>
<dbReference type="InterPro" id="IPR040850">
    <property type="entry name" value="Knl1_RWD_C"/>
</dbReference>
<dbReference type="GO" id="GO:1990758">
    <property type="term" value="P:mitotic sister chromatid biorientation"/>
    <property type="evidence" value="ECO:0007669"/>
    <property type="project" value="TreeGrafter"/>
</dbReference>
<keyword evidence="1" id="KW-0175">Coiled coil</keyword>
<protein>
    <submittedName>
        <fullName evidence="4">Chromosome segregation protein</fullName>
    </submittedName>
</protein>
<sequence>MYPVPTPVLQAAVSTEYSVQCLITGSGAEHLPLPELGSKQNTTLTHASLSSTSLILTTNPSPSLVAIKMPSPAEVTMPAMRRTRKSIGAYTDTRKAMDKENATVDLGSTLAANRKKSRSKSMGPGGLDALKHGNGNRRASLAAPIKLPRSILKPALTSPLEFLPLKKAPQGTERAGNNREATTATTSSRPGEDSNGSKIAIRTEEEQQAAAREREERERRDARRKSLANRRVSFAAEATLHTFHEVEEMQDSTTSTDSTRRASSLARSSLGGSVAGTSEETFGSQGDSIPQSPDDQKNLHERKRRRSSGLPPIQFGGADDDTIASTIYSSDSEPADAVEDIEEDEEEEASSSDSDDGTMMTIEAEEMTGVSVASERSVATGEDSTLDEALRMAAHRAGTQRSGSQADDELDDGEEAIPSFGWIKKPGQSTNASAASGTSTQQPHHIYEEEGDGETEMEMDVDVDVDMEMTHAVGRILRPSRNMKQDQDGEMSMDVTQAYGGILDTPTGPRHADTSGEQEETTADDATMEFTTIFGGIHRPRSPVQDDIADNEDMSMELTTVMGGVLGRTKGKNEPASRRRSLRRLSKMSRDDDAMDLTVGVGCIMNNDSSSSRDALEDDATMGMDMTAAVGGIIMDNQTTPHTPTRRSMDEAVEGENGSIGTPAEAASLVSPSRSSPRRLPAIQQAGASPERDELFAFRGHGLRRSIVDSSQGVPKSDLLSRTPSPAKLSTPKRTPVSANKAVAALDMKTQRSRTPSPVKPSTPKQVPASADKAVTASQTASLRSRTPSPVKLSTPKRAPESANKAATASLMDSPRSRTPSPVKLSTPKKTPAFSNQHDATAAQMTSPRSGSRKKPQADMAVTTPSSAKRASRQRNSLFEHNAVTGTRTPTIILSPQRRELSGLGADRSGLGSPQVAALFDRRGSLGESSSSFVLGRRTVAFEDPNEPAEEDCGERQEGDSKESRGKIMERETDGCQEDKDATFNLREMINSLSPKRKPLKGRKSLHVGSAMGLLGKRPAELDDEEAEDDETGKRLKGRQESPVKRIKLQQPPSKAETTGRLTRSARKSLEHGDSRMASSPSSPLSGHVNALRVKDGDAMDEVGFHNSRGNDGASLEEGEEKIHLQDFLDMTSIRFMELTTTKRRHTIAPGSLQDGTAAEGDDGWCLERCVVAGACTVPMLELYQHSCRELKKYISEGRRMVKEIENDTFEENPPLFREYISASPDVKALMDNQFKNVKSHARLLSKAMWYEWRMKLQDGLKEGLINIAEGMTKDNQVLQQQEDLLAGVLPDVVARHQALEEECGNLEEAAQELADCDPAELEAARKELSRVESDIAEKKKLISELRQALEKSTSDVEALRERKQECVQDIEKSERTREECRGWTIGEVNALKGMPAIPLIPALIGVHFADRSTLDGVDTIERQHGWAVTGLTGTTLSMTYRRETEVVFDVASFQPHQPSCQIDLWYIADEREHKSQAPRRAEREVLLQCIRDHIRALPQGQTKIRHLLDEVRDGWDKARLVSSRINRVHVTFPTTVIKTSDSSVAMTSSLLLPPIETRVEVTLHLHGRSTADRMDVGISAEAKVVYGEHFNLAKIVEFLMARIGPSVTTEGEDWSKVMVELQQRLIARGKK</sequence>
<feature type="compositionally biased region" description="Polar residues" evidence="2">
    <location>
        <begin position="708"/>
        <end position="724"/>
    </location>
</feature>
<feature type="compositionally biased region" description="Polar residues" evidence="2">
    <location>
        <begin position="863"/>
        <end position="894"/>
    </location>
</feature>
<feature type="compositionally biased region" description="Polar residues" evidence="2">
    <location>
        <begin position="275"/>
        <end position="293"/>
    </location>
</feature>
<keyword evidence="5" id="KW-1185">Reference proteome</keyword>
<feature type="compositionally biased region" description="Low complexity" evidence="2">
    <location>
        <begin position="251"/>
        <end position="272"/>
    </location>
</feature>
<feature type="region of interest" description="Disordered" evidence="2">
    <location>
        <begin position="937"/>
        <end position="1089"/>
    </location>
</feature>
<feature type="region of interest" description="Disordered" evidence="2">
    <location>
        <begin position="707"/>
        <end position="897"/>
    </location>
</feature>
<dbReference type="PANTHER" id="PTHR28260:SF1">
    <property type="entry name" value="SPINDLE POLE BODY COMPONENT SPC105"/>
    <property type="match status" value="1"/>
</dbReference>
<dbReference type="InterPro" id="IPR033338">
    <property type="entry name" value="Spc105/Spc7"/>
</dbReference>
<feature type="compositionally biased region" description="Polar residues" evidence="2">
    <location>
        <begin position="776"/>
        <end position="788"/>
    </location>
</feature>
<reference evidence="4 5" key="1">
    <citation type="journal article" date="2016" name="Sci. Rep.">
        <title>Insights into Adaptations to a Near-Obligate Nematode Endoparasitic Lifestyle from the Finished Genome of Drechmeria coniospora.</title>
        <authorList>
            <person name="Zhang L."/>
            <person name="Zhou Z."/>
            <person name="Guo Q."/>
            <person name="Fokkens L."/>
            <person name="Miskei M."/>
            <person name="Pocsi I."/>
            <person name="Zhang W."/>
            <person name="Chen M."/>
            <person name="Wang L."/>
            <person name="Sun Y."/>
            <person name="Donzelli B.G."/>
            <person name="Gibson D.M."/>
            <person name="Nelson D.R."/>
            <person name="Luo J.G."/>
            <person name="Rep M."/>
            <person name="Liu H."/>
            <person name="Yang S."/>
            <person name="Wang J."/>
            <person name="Krasnoff S.B."/>
            <person name="Xu Y."/>
            <person name="Molnar I."/>
            <person name="Lin M."/>
        </authorList>
    </citation>
    <scope>NUCLEOTIDE SEQUENCE [LARGE SCALE GENOMIC DNA]</scope>
    <source>
        <strain evidence="4 5">ARSEF 6962</strain>
    </source>
</reference>
<feature type="compositionally biased region" description="Acidic residues" evidence="2">
    <location>
        <begin position="944"/>
        <end position="953"/>
    </location>
</feature>
<name>A0A151GAQ7_DRECN</name>
<dbReference type="SMART" id="SM00787">
    <property type="entry name" value="Spc7"/>
    <property type="match status" value="1"/>
</dbReference>
<evidence type="ECO:0000259" key="3">
    <source>
        <dbReference type="SMART" id="SM00787"/>
    </source>
</evidence>
<dbReference type="Pfam" id="PF15402">
    <property type="entry name" value="MELT_2"/>
    <property type="match status" value="6"/>
</dbReference>
<feature type="compositionally biased region" description="Basic and acidic residues" evidence="2">
    <location>
        <begin position="1032"/>
        <end position="1044"/>
    </location>
</feature>
<feature type="compositionally biased region" description="Basic and acidic residues" evidence="2">
    <location>
        <begin position="201"/>
        <end position="221"/>
    </location>
</feature>
<proteinExistence type="predicted"/>
<dbReference type="SMART" id="SM01315">
    <property type="entry name" value="Spc7_N"/>
    <property type="match status" value="1"/>
</dbReference>
<evidence type="ECO:0000313" key="5">
    <source>
        <dbReference type="Proteomes" id="UP000076580"/>
    </source>
</evidence>
<evidence type="ECO:0000313" key="4">
    <source>
        <dbReference type="EMBL" id="KYK54161.1"/>
    </source>
</evidence>
<feature type="domain" description="Spc7 kinetochore protein" evidence="3">
    <location>
        <begin position="1110"/>
        <end position="1450"/>
    </location>
</feature>
<dbReference type="RefSeq" id="XP_040653513.1">
    <property type="nucleotide sequence ID" value="XM_040803409.1"/>
</dbReference>
<comment type="caution">
    <text evidence="4">The sequence shown here is derived from an EMBL/GenBank/DDBJ whole genome shotgun (WGS) entry which is preliminary data.</text>
</comment>
<feature type="compositionally biased region" description="Acidic residues" evidence="2">
    <location>
        <begin position="333"/>
        <end position="356"/>
    </location>
</feature>
<feature type="region of interest" description="Disordered" evidence="2">
    <location>
        <begin position="566"/>
        <end position="589"/>
    </location>
</feature>
<feature type="region of interest" description="Disordered" evidence="2">
    <location>
        <begin position="163"/>
        <end position="226"/>
    </location>
</feature>
<feature type="region of interest" description="Disordered" evidence="2">
    <location>
        <begin position="243"/>
        <end position="358"/>
    </location>
</feature>
<accession>A0A151GAQ7</accession>
<feature type="compositionally biased region" description="Polar residues" evidence="2">
    <location>
        <begin position="179"/>
        <end position="197"/>
    </location>
</feature>
<feature type="region of interest" description="Disordered" evidence="2">
    <location>
        <begin position="419"/>
        <end position="455"/>
    </location>
</feature>
<gene>
    <name evidence="4" type="ORF">DCS_06118</name>
</gene>
<dbReference type="EMBL" id="LAYC01000003">
    <property type="protein sequence ID" value="KYK54161.1"/>
    <property type="molecule type" value="Genomic_DNA"/>
</dbReference>
<dbReference type="GO" id="GO:0000776">
    <property type="term" value="C:kinetochore"/>
    <property type="evidence" value="ECO:0007669"/>
    <property type="project" value="TreeGrafter"/>
</dbReference>
<feature type="compositionally biased region" description="Low complexity" evidence="2">
    <location>
        <begin position="666"/>
        <end position="682"/>
    </location>
</feature>
<dbReference type="GO" id="GO:0007094">
    <property type="term" value="P:mitotic spindle assembly checkpoint signaling"/>
    <property type="evidence" value="ECO:0007669"/>
    <property type="project" value="TreeGrafter"/>
</dbReference>
<dbReference type="Pfam" id="PF08317">
    <property type="entry name" value="Spc7"/>
    <property type="match status" value="1"/>
</dbReference>
<feature type="compositionally biased region" description="Polar residues" evidence="2">
    <location>
        <begin position="833"/>
        <end position="850"/>
    </location>
</feature>
<feature type="compositionally biased region" description="Polar residues" evidence="2">
    <location>
        <begin position="1051"/>
        <end position="1062"/>
    </location>
</feature>
<dbReference type="Proteomes" id="UP000076580">
    <property type="component" value="Chromosome 03"/>
</dbReference>